<protein>
    <recommendedName>
        <fullName evidence="4">RING-type domain-containing protein</fullName>
    </recommendedName>
</protein>
<dbReference type="PROSITE" id="PS50089">
    <property type="entry name" value="ZF_RING_2"/>
    <property type="match status" value="1"/>
</dbReference>
<comment type="caution">
    <text evidence="5">The sequence shown here is derived from an EMBL/GenBank/DDBJ whole genome shotgun (WGS) entry which is preliminary data.</text>
</comment>
<evidence type="ECO:0000256" key="1">
    <source>
        <dbReference type="ARBA" id="ARBA00022771"/>
    </source>
</evidence>
<gene>
    <name evidence="5" type="ORF">PFISCL1PPCAC_12989</name>
</gene>
<keyword evidence="1 3" id="KW-0863">Zinc-finger</keyword>
<sequence>FLLATRTTEDVSEIQRALEMRDDRKFLWNGDWYGASHPVYVAKLSADGERQIIRTKTTQRNYEFPVQSAMSNVAVLDDRACCFSGVDQLWTLDLRTLSWSEIPFAGSVNSAPQPEPLSSNEKCVVTANEASNTLELVQFSPDASACTRLLISVFRLTPAPPRETARGASGRPPSATFSVRVGTSRAGESTGLGVHTASGIPPAAKLEEISKLREDDGKIENLSLLYTRRCGVCFNENPLRRVSFTACGHLSCQACAVEMANSSCRFQCPFCRANTQFVKIFEETKEKLEADSNNN</sequence>
<dbReference type="PANTHER" id="PTHR16450">
    <property type="entry name" value="RING FINGER PROTEIN 186"/>
    <property type="match status" value="1"/>
</dbReference>
<dbReference type="EMBL" id="BTSY01000004">
    <property type="protein sequence ID" value="GMT21692.1"/>
    <property type="molecule type" value="Genomic_DNA"/>
</dbReference>
<dbReference type="Gene3D" id="3.30.40.10">
    <property type="entry name" value="Zinc/RING finger domain, C3HC4 (zinc finger)"/>
    <property type="match status" value="1"/>
</dbReference>
<dbReference type="SUPFAM" id="SSF57850">
    <property type="entry name" value="RING/U-box"/>
    <property type="match status" value="1"/>
</dbReference>
<keyword evidence="6" id="KW-1185">Reference proteome</keyword>
<proteinExistence type="predicted"/>
<dbReference type="PANTHER" id="PTHR16450:SF1">
    <property type="entry name" value="PROTEIN CBG12045"/>
    <property type="match status" value="1"/>
</dbReference>
<dbReference type="SMART" id="SM00184">
    <property type="entry name" value="RING"/>
    <property type="match status" value="1"/>
</dbReference>
<feature type="non-terminal residue" evidence="5">
    <location>
        <position position="1"/>
    </location>
</feature>
<dbReference type="InterPro" id="IPR001841">
    <property type="entry name" value="Znf_RING"/>
</dbReference>
<accession>A0AAV5VSK9</accession>
<reference evidence="5" key="1">
    <citation type="submission" date="2023-10" db="EMBL/GenBank/DDBJ databases">
        <title>Genome assembly of Pristionchus species.</title>
        <authorList>
            <person name="Yoshida K."/>
            <person name="Sommer R.J."/>
        </authorList>
    </citation>
    <scope>NUCLEOTIDE SEQUENCE</scope>
    <source>
        <strain evidence="5">RS5133</strain>
    </source>
</reference>
<evidence type="ECO:0000313" key="6">
    <source>
        <dbReference type="Proteomes" id="UP001432322"/>
    </source>
</evidence>
<dbReference type="Proteomes" id="UP001432322">
    <property type="component" value="Unassembled WGS sequence"/>
</dbReference>
<keyword evidence="1 3" id="KW-0479">Metal-binding</keyword>
<evidence type="ECO:0000313" key="5">
    <source>
        <dbReference type="EMBL" id="GMT21692.1"/>
    </source>
</evidence>
<evidence type="ECO:0000256" key="3">
    <source>
        <dbReference type="PROSITE-ProRule" id="PRU00175"/>
    </source>
</evidence>
<name>A0AAV5VSK9_9BILA</name>
<feature type="domain" description="RING-type" evidence="4">
    <location>
        <begin position="230"/>
        <end position="272"/>
    </location>
</feature>
<evidence type="ECO:0000259" key="4">
    <source>
        <dbReference type="PROSITE" id="PS50089"/>
    </source>
</evidence>
<organism evidence="5 6">
    <name type="scientific">Pristionchus fissidentatus</name>
    <dbReference type="NCBI Taxonomy" id="1538716"/>
    <lineage>
        <taxon>Eukaryota</taxon>
        <taxon>Metazoa</taxon>
        <taxon>Ecdysozoa</taxon>
        <taxon>Nematoda</taxon>
        <taxon>Chromadorea</taxon>
        <taxon>Rhabditida</taxon>
        <taxon>Rhabditina</taxon>
        <taxon>Diplogasteromorpha</taxon>
        <taxon>Diplogasteroidea</taxon>
        <taxon>Neodiplogasteridae</taxon>
        <taxon>Pristionchus</taxon>
    </lineage>
</organism>
<dbReference type="InterPro" id="IPR013083">
    <property type="entry name" value="Znf_RING/FYVE/PHD"/>
</dbReference>
<keyword evidence="2" id="KW-0862">Zinc</keyword>
<dbReference type="AlphaFoldDB" id="A0AAV5VSK9"/>
<dbReference type="GO" id="GO:0008270">
    <property type="term" value="F:zinc ion binding"/>
    <property type="evidence" value="ECO:0007669"/>
    <property type="project" value="UniProtKB-KW"/>
</dbReference>
<evidence type="ECO:0000256" key="2">
    <source>
        <dbReference type="ARBA" id="ARBA00022833"/>
    </source>
</evidence>